<dbReference type="Pfam" id="PF01276">
    <property type="entry name" value="OKR_DC_1"/>
    <property type="match status" value="1"/>
</dbReference>
<evidence type="ECO:0000256" key="4">
    <source>
        <dbReference type="ARBA" id="ARBA00022898"/>
    </source>
</evidence>
<dbReference type="SUPFAM" id="SSF53383">
    <property type="entry name" value="PLP-dependent transferases"/>
    <property type="match status" value="1"/>
</dbReference>
<dbReference type="KEGG" id="apal:BN85401470"/>
<dbReference type="InterPro" id="IPR008286">
    <property type="entry name" value="Prn/Lys/Arg_de-COase_C"/>
</dbReference>
<dbReference type="InterPro" id="IPR015421">
    <property type="entry name" value="PyrdxlP-dep_Trfase_major"/>
</dbReference>
<dbReference type="Gene3D" id="3.40.640.10">
    <property type="entry name" value="Type I PLP-dependent aspartate aminotransferase-like (Major domain)"/>
    <property type="match status" value="1"/>
</dbReference>
<keyword evidence="3" id="KW-0210">Decarboxylase</keyword>
<dbReference type="PANTHER" id="PTHR43277">
    <property type="entry name" value="ARGININE DECARBOXYLASE"/>
    <property type="match status" value="1"/>
</dbReference>
<dbReference type="HOGENOM" id="CLU_025925_2_1_14"/>
<name>U4KJM2_ALTPJ</name>
<dbReference type="InterPro" id="IPR000310">
    <property type="entry name" value="Orn/Lys/Arg_deCO2ase_major_dom"/>
</dbReference>
<reference evidence="7 8" key="1">
    <citation type="journal article" date="2013" name="J. Mol. Microbiol. Biotechnol.">
        <title>Analysis of the Complete Genomes of Acholeplasma brassicae , A. palmae and A. laidlawii and Their Comparison to the Obligate Parasites from ' Candidatus Phytoplasma'.</title>
        <authorList>
            <person name="Kube M."/>
            <person name="Siewert C."/>
            <person name="Migdoll A.M."/>
            <person name="Duduk B."/>
            <person name="Holz S."/>
            <person name="Rabus R."/>
            <person name="Seemuller E."/>
            <person name="Mitrovic J."/>
            <person name="Muller I."/>
            <person name="Buttner C."/>
            <person name="Reinhardt R."/>
        </authorList>
    </citation>
    <scope>NUCLEOTIDE SEQUENCE [LARGE SCALE GENOMIC DNA]</scope>
    <source>
        <strain evidence="7 8">J233</strain>
    </source>
</reference>
<dbReference type="CDD" id="cd00615">
    <property type="entry name" value="Orn_deC_like"/>
    <property type="match status" value="1"/>
</dbReference>
<dbReference type="EMBL" id="FO681347">
    <property type="protein sequence ID" value="CCV63724.1"/>
    <property type="molecule type" value="Genomic_DNA"/>
</dbReference>
<dbReference type="PANTHER" id="PTHR43277:SF4">
    <property type="entry name" value="ARGININE DECARBOXYLASE"/>
    <property type="match status" value="1"/>
</dbReference>
<accession>U4KJM2</accession>
<organism evidence="7 8">
    <name type="scientific">Alteracholeplasma palmae (strain ATCC 49389 / J233)</name>
    <name type="common">Acholeplasma palmae</name>
    <dbReference type="NCBI Taxonomy" id="1318466"/>
    <lineage>
        <taxon>Bacteria</taxon>
        <taxon>Bacillati</taxon>
        <taxon>Mycoplasmatota</taxon>
        <taxon>Mollicutes</taxon>
        <taxon>Acholeplasmatales</taxon>
        <taxon>Acholeplasmataceae</taxon>
        <taxon>Acholeplasma</taxon>
    </lineage>
</organism>
<evidence type="ECO:0000259" key="6">
    <source>
        <dbReference type="PROSITE" id="PS00703"/>
    </source>
</evidence>
<dbReference type="Proteomes" id="UP000032740">
    <property type="component" value="Chromosome"/>
</dbReference>
<protein>
    <submittedName>
        <fullName evidence="7">Lysine decarboxylase</fullName>
        <ecNumber evidence="7">4.1.1.18</ecNumber>
    </submittedName>
</protein>
<dbReference type="GO" id="GO:0008923">
    <property type="term" value="F:lysine decarboxylase activity"/>
    <property type="evidence" value="ECO:0007669"/>
    <property type="project" value="UniProtKB-EC"/>
</dbReference>
<proteinExistence type="inferred from homology"/>
<keyword evidence="8" id="KW-1185">Reference proteome</keyword>
<dbReference type="SUPFAM" id="SSF55904">
    <property type="entry name" value="Ornithine decarboxylase C-terminal domain"/>
    <property type="match status" value="1"/>
</dbReference>
<dbReference type="AlphaFoldDB" id="U4KJM2"/>
<keyword evidence="4" id="KW-0663">Pyridoxal phosphate</keyword>
<dbReference type="PROSITE" id="PS00703">
    <property type="entry name" value="OKR_DC_1"/>
    <property type="match status" value="1"/>
</dbReference>
<sequence>MKKLNQLETPFFTKLKEYAESDTVPLDVPGHKLRNIEDDFLKYIGNNALRLDSNAPRGLDNLSKPKGVIKEAEALMADAFKATHAHFLVNGTTQGILAMIMATCRAKEKIILPRNVHKSVINALILSGAIPIFILPELDEDLGIANQISFSALEKTILEHPDAKAVFIINPTYFGVTADLEKIVNLAHENDMLVLVDEAHGAHFSFNDKLPLSAMEANADIASCSLHKTVGSLTQSSILLTKGDRIDQERLKSTLNMIQTTSPSSLLMASLDVSRKTIYQHGQKSFDHLLSMLDKTRENLNQIPNVKAFAKDYFIDRGYKDYDQTKLIIKVSEMGLTGFEVYQILSDVYHIQLELAETHLVLAVLSMGTRQEDLDRLTYALKELSDQHKGKEALEFEIIKRLPETYIRPRDAYHAPKKLVLLEEAIGEVSAESLMIYPPGIPLVIPGEIIDKQVIEDLNFYEKQGSVILSDTKAGYIKVVDKEEWEKWSEKDI</sequence>
<dbReference type="STRING" id="1318466.BN85401470"/>
<evidence type="ECO:0000256" key="2">
    <source>
        <dbReference type="ARBA" id="ARBA00010671"/>
    </source>
</evidence>
<keyword evidence="5 7" id="KW-0456">Lyase</keyword>
<dbReference type="InterPro" id="IPR036633">
    <property type="entry name" value="Prn/Lys/Arg_de-COase_C_sf"/>
</dbReference>
<comment type="cofactor">
    <cofactor evidence="1">
        <name>pyridoxal 5'-phosphate</name>
        <dbReference type="ChEBI" id="CHEBI:597326"/>
    </cofactor>
</comment>
<dbReference type="InterPro" id="IPR015424">
    <property type="entry name" value="PyrdxlP-dep_Trfase"/>
</dbReference>
<dbReference type="OrthoDB" id="9815233at2"/>
<evidence type="ECO:0000256" key="5">
    <source>
        <dbReference type="ARBA" id="ARBA00023239"/>
    </source>
</evidence>
<evidence type="ECO:0000256" key="3">
    <source>
        <dbReference type="ARBA" id="ARBA00022793"/>
    </source>
</evidence>
<evidence type="ECO:0000313" key="8">
    <source>
        <dbReference type="Proteomes" id="UP000032740"/>
    </source>
</evidence>
<evidence type="ECO:0000256" key="1">
    <source>
        <dbReference type="ARBA" id="ARBA00001933"/>
    </source>
</evidence>
<dbReference type="EC" id="4.1.1.18" evidence="7"/>
<evidence type="ECO:0000313" key="7">
    <source>
        <dbReference type="EMBL" id="CCV63724.1"/>
    </source>
</evidence>
<gene>
    <name evidence="7" type="primary">ldcC</name>
    <name evidence="7" type="ORF">BN85401470</name>
</gene>
<dbReference type="Gene3D" id="3.90.100.10">
    <property type="entry name" value="Orn/Lys/Arg decarboxylase, C-terminal domain"/>
    <property type="match status" value="1"/>
</dbReference>
<comment type="similarity">
    <text evidence="2">Belongs to the Orn/Lys/Arg decarboxylase class-I family.</text>
</comment>
<dbReference type="Pfam" id="PF03711">
    <property type="entry name" value="OKR_DC_1_C"/>
    <property type="match status" value="1"/>
</dbReference>
<dbReference type="RefSeq" id="WP_026654684.1">
    <property type="nucleotide sequence ID" value="NC_022538.1"/>
</dbReference>
<dbReference type="InterPro" id="IPR052357">
    <property type="entry name" value="Orn_Lys_Arg_decarboxylase-I"/>
</dbReference>
<feature type="domain" description="Orn/Lys/Arg decarboxylases family 1 pyridoxal-P attachment site" evidence="6">
    <location>
        <begin position="223"/>
        <end position="237"/>
    </location>
</feature>